<dbReference type="GeneID" id="18260275"/>
<evidence type="ECO:0000313" key="2">
    <source>
        <dbReference type="EMBL" id="EGS18221.1"/>
    </source>
</evidence>
<proteinExistence type="predicted"/>
<feature type="region of interest" description="Disordered" evidence="1">
    <location>
        <begin position="459"/>
        <end position="498"/>
    </location>
</feature>
<feature type="region of interest" description="Disordered" evidence="1">
    <location>
        <begin position="1"/>
        <end position="26"/>
    </location>
</feature>
<keyword evidence="3" id="KW-1185">Reference proteome</keyword>
<protein>
    <submittedName>
        <fullName evidence="2">Uncharacterized protein</fullName>
    </submittedName>
</protein>
<feature type="compositionally biased region" description="Basic and acidic residues" evidence="1">
    <location>
        <begin position="460"/>
        <end position="473"/>
    </location>
</feature>
<name>G0SE44_CHATD</name>
<dbReference type="eggNOG" id="ENOG502SI13">
    <property type="taxonomic scope" value="Eukaryota"/>
</dbReference>
<accession>G0SE44</accession>
<dbReference type="HOGENOM" id="CLU_031053_0_0_1"/>
<dbReference type="KEGG" id="cthr:CTHT_0062370"/>
<dbReference type="OrthoDB" id="5288318at2759"/>
<evidence type="ECO:0000256" key="1">
    <source>
        <dbReference type="SAM" id="MobiDB-lite"/>
    </source>
</evidence>
<organism evidence="3">
    <name type="scientific">Chaetomium thermophilum (strain DSM 1495 / CBS 144.50 / IMI 039719)</name>
    <name type="common">Thermochaetoides thermophila</name>
    <dbReference type="NCBI Taxonomy" id="759272"/>
    <lineage>
        <taxon>Eukaryota</taxon>
        <taxon>Fungi</taxon>
        <taxon>Dikarya</taxon>
        <taxon>Ascomycota</taxon>
        <taxon>Pezizomycotina</taxon>
        <taxon>Sordariomycetes</taxon>
        <taxon>Sordariomycetidae</taxon>
        <taxon>Sordariales</taxon>
        <taxon>Chaetomiaceae</taxon>
        <taxon>Thermochaetoides</taxon>
    </lineage>
</organism>
<dbReference type="EMBL" id="GL988046">
    <property type="protein sequence ID" value="EGS18221.1"/>
    <property type="molecule type" value="Genomic_DNA"/>
</dbReference>
<reference evidence="2 3" key="1">
    <citation type="journal article" date="2011" name="Cell">
        <title>Insight into structure and assembly of the nuclear pore complex by utilizing the genome of a eukaryotic thermophile.</title>
        <authorList>
            <person name="Amlacher S."/>
            <person name="Sarges P."/>
            <person name="Flemming D."/>
            <person name="van Noort V."/>
            <person name="Kunze R."/>
            <person name="Devos D.P."/>
            <person name="Arumugam M."/>
            <person name="Bork P."/>
            <person name="Hurt E."/>
        </authorList>
    </citation>
    <scope>NUCLEOTIDE SEQUENCE [LARGE SCALE GENOMIC DNA]</scope>
    <source>
        <strain evidence="3">DSM 1495 / CBS 144.50 / IMI 039719</strain>
    </source>
</reference>
<gene>
    <name evidence="2" type="ORF">CTHT_0062370</name>
</gene>
<dbReference type="Proteomes" id="UP000008066">
    <property type="component" value="Unassembled WGS sequence"/>
</dbReference>
<dbReference type="InterPro" id="IPR011011">
    <property type="entry name" value="Znf_FYVE_PHD"/>
</dbReference>
<dbReference type="CDD" id="cd00065">
    <property type="entry name" value="FYVE_like_SF"/>
    <property type="match status" value="1"/>
</dbReference>
<sequence>MAVFVDLDEEENGAQRNGDRPWNGRVDAVKPHPATVAIRDSETGDVVNISADAANQRSGHESVARENPNQNKAVTRALGCYPIIMAVASSIDLNTLDNLSRTCHQIRQSLLQYRKSLIGSTLRCSWDHLPVDPESTLRYRARAGNWWYMEDVSRSSYNGKSGRCARDLVSECRRCGTVVCRNCTIKQPAPVVLRDRHRRLCQACVNASLGSLVKPPLGPEIPVNSDDMERAICKCGTEGVWLCQPCGRSIRSDDGDYKSIWRWRHQYTNVLGGLGTGIGEGDRGVPCGRESECCAAREREQETDGDAEDAKGAQTFTEYQQQQQQLQQLQHMHEQQLSSDNPLIPSTISNGSVSSPFSSFPPEGTLTLNGTAPPFNGSHLLDNRRTPSPAFKPGYERHEVEGIGGVVKKLIVRTVKVGACVPEFPDEIIKGEILGREVRRERRSWCGWCKRVIPSMADYENDRSRREGGDSSKGDQPNGQGLEGRGKGKEKASASQGA</sequence>
<dbReference type="OMA" id="VVCRNCT"/>
<dbReference type="SUPFAM" id="SSF57903">
    <property type="entry name" value="FYVE/PHD zinc finger"/>
    <property type="match status" value="1"/>
</dbReference>
<feature type="compositionally biased region" description="Acidic residues" evidence="1">
    <location>
        <begin position="1"/>
        <end position="12"/>
    </location>
</feature>
<dbReference type="STRING" id="759272.G0SE44"/>
<dbReference type="RefSeq" id="XP_006696552.1">
    <property type="nucleotide sequence ID" value="XM_006696489.1"/>
</dbReference>
<dbReference type="AlphaFoldDB" id="G0SE44"/>
<evidence type="ECO:0000313" key="3">
    <source>
        <dbReference type="Proteomes" id="UP000008066"/>
    </source>
</evidence>